<dbReference type="PANTHER" id="PTHR46042">
    <property type="entry name" value="DIPHTHINE METHYLTRANSFERASE"/>
    <property type="match status" value="1"/>
</dbReference>
<organism evidence="9 10">
    <name type="scientific">Tilletia horrida</name>
    <dbReference type="NCBI Taxonomy" id="155126"/>
    <lineage>
        <taxon>Eukaryota</taxon>
        <taxon>Fungi</taxon>
        <taxon>Dikarya</taxon>
        <taxon>Basidiomycota</taxon>
        <taxon>Ustilaginomycotina</taxon>
        <taxon>Exobasidiomycetes</taxon>
        <taxon>Tilletiales</taxon>
        <taxon>Tilletiaceae</taxon>
        <taxon>Tilletia</taxon>
    </lineage>
</organism>
<dbReference type="InterPro" id="IPR015943">
    <property type="entry name" value="WD40/YVTN_repeat-like_dom_sf"/>
</dbReference>
<gene>
    <name evidence="9" type="ORF">OC846_006096</name>
</gene>
<comment type="caution">
    <text evidence="9">The sequence shown here is derived from an EMBL/GenBank/DDBJ whole genome shotgun (WGS) entry which is preliminary data.</text>
</comment>
<comment type="similarity">
    <text evidence="5">Belongs to the DPH7 family.</text>
</comment>
<keyword evidence="3" id="KW-0677">Repeat</keyword>
<dbReference type="GO" id="GO:0017183">
    <property type="term" value="P:protein histidyl modification to diphthamide"/>
    <property type="evidence" value="ECO:0007669"/>
    <property type="project" value="TreeGrafter"/>
</dbReference>
<sequence length="478" mass="52239">MAAASAASLYCADTGLSADCIEFHPTWPGLFALGTYQVDKLPDQQDQPCSSCSSTPAGAQHSDDDDDDDEGGEAARLRYTRRGRLTLHQIENVRREAVDVKTVASEDTNAILDMKWSGSAALVDCSRTESGAATLAVADARGSVHLYTVQPTPPTTRSALSHQHIGQLRLNPHEKLCLSLDWSDRAPLPLPLPLPPSSSANADASRSSTLADPSLIVSQSDGMLVYVPRISLNSQGGLTSRLPQSDGSLQDEDEEGDEDDIDDPLRPYLPSNQWEHRPEAMQVWRAHDHEAWIAAWDCWSAGTVAWSGGDDCKLAGWDMRTRIGPGGARDPTFAVKRGFDGGVTAIQSSHLRQHIWAVGSYDGHIRLFDARSPRRPYTSLDIGGGIWRTKWHPHDPERLLLGCMHVGFQIVSVPQGEGSEMEVVKTFEGHESLAYGCDWERGRMPGVKAAEAEDGEGTFVASCSFYDAKLHVWRDERS</sequence>
<dbReference type="SUPFAM" id="SSF50978">
    <property type="entry name" value="WD40 repeat-like"/>
    <property type="match status" value="1"/>
</dbReference>
<evidence type="ECO:0000256" key="8">
    <source>
        <dbReference type="SAM" id="MobiDB-lite"/>
    </source>
</evidence>
<keyword evidence="4" id="KW-0378">Hydrolase</keyword>
<keyword evidence="10" id="KW-1185">Reference proteome</keyword>
<evidence type="ECO:0000256" key="6">
    <source>
        <dbReference type="ARBA" id="ARBA00039131"/>
    </source>
</evidence>
<evidence type="ECO:0000313" key="10">
    <source>
        <dbReference type="Proteomes" id="UP001176517"/>
    </source>
</evidence>
<dbReference type="InterPro" id="IPR036322">
    <property type="entry name" value="WD40_repeat_dom_sf"/>
</dbReference>
<feature type="compositionally biased region" description="Acidic residues" evidence="8">
    <location>
        <begin position="249"/>
        <end position="262"/>
    </location>
</feature>
<evidence type="ECO:0000256" key="2">
    <source>
        <dbReference type="ARBA" id="ARBA00022574"/>
    </source>
</evidence>
<protein>
    <recommendedName>
        <fullName evidence="6">methylated diphthine methylhydrolase</fullName>
        <ecNumber evidence="6">3.1.1.97</ecNumber>
    </recommendedName>
</protein>
<evidence type="ECO:0000256" key="7">
    <source>
        <dbReference type="ARBA" id="ARBA00047551"/>
    </source>
</evidence>
<dbReference type="GO" id="GO:0005737">
    <property type="term" value="C:cytoplasm"/>
    <property type="evidence" value="ECO:0007669"/>
    <property type="project" value="TreeGrafter"/>
</dbReference>
<dbReference type="AlphaFoldDB" id="A0AAN6GKI3"/>
<dbReference type="PANTHER" id="PTHR46042:SF1">
    <property type="entry name" value="DIPHTHINE METHYLTRANSFERASE"/>
    <property type="match status" value="1"/>
</dbReference>
<dbReference type="SMART" id="SM00320">
    <property type="entry name" value="WD40"/>
    <property type="match status" value="4"/>
</dbReference>
<keyword evidence="2" id="KW-0853">WD repeat</keyword>
<proteinExistence type="inferred from homology"/>
<evidence type="ECO:0000256" key="3">
    <source>
        <dbReference type="ARBA" id="ARBA00022737"/>
    </source>
</evidence>
<feature type="compositionally biased region" description="Acidic residues" evidence="8">
    <location>
        <begin position="63"/>
        <end position="72"/>
    </location>
</feature>
<evidence type="ECO:0000256" key="5">
    <source>
        <dbReference type="ARBA" id="ARBA00038092"/>
    </source>
</evidence>
<feature type="compositionally biased region" description="Low complexity" evidence="8">
    <location>
        <begin position="44"/>
        <end position="54"/>
    </location>
</feature>
<dbReference type="EC" id="3.1.1.97" evidence="6"/>
<dbReference type="GO" id="GO:0061685">
    <property type="term" value="F:diphthine methylesterase activity"/>
    <property type="evidence" value="ECO:0007669"/>
    <property type="project" value="UniProtKB-EC"/>
</dbReference>
<dbReference type="Gene3D" id="2.130.10.10">
    <property type="entry name" value="YVTN repeat-like/Quinoprotein amine dehydrogenase"/>
    <property type="match status" value="1"/>
</dbReference>
<feature type="region of interest" description="Disordered" evidence="8">
    <location>
        <begin position="236"/>
        <end position="271"/>
    </location>
</feature>
<evidence type="ECO:0000313" key="9">
    <source>
        <dbReference type="EMBL" id="KAK0544364.1"/>
    </source>
</evidence>
<evidence type="ECO:0000256" key="4">
    <source>
        <dbReference type="ARBA" id="ARBA00022801"/>
    </source>
</evidence>
<evidence type="ECO:0000256" key="1">
    <source>
        <dbReference type="ARBA" id="ARBA00005156"/>
    </source>
</evidence>
<accession>A0AAN6GKI3</accession>
<comment type="catalytic activity">
    <reaction evidence="7">
        <text>diphthine methyl ester-[translation elongation factor 2] + H2O = diphthine-[translation elongation factor 2] + methanol + H(+)</text>
        <dbReference type="Rhea" id="RHEA:42656"/>
        <dbReference type="Rhea" id="RHEA-COMP:10172"/>
        <dbReference type="Rhea" id="RHEA-COMP:10173"/>
        <dbReference type="ChEBI" id="CHEBI:15377"/>
        <dbReference type="ChEBI" id="CHEBI:15378"/>
        <dbReference type="ChEBI" id="CHEBI:17790"/>
        <dbReference type="ChEBI" id="CHEBI:79005"/>
        <dbReference type="ChEBI" id="CHEBI:82696"/>
        <dbReference type="EC" id="3.1.1.97"/>
    </reaction>
</comment>
<dbReference type="InterPro" id="IPR001680">
    <property type="entry name" value="WD40_rpt"/>
</dbReference>
<dbReference type="Proteomes" id="UP001176517">
    <property type="component" value="Unassembled WGS sequence"/>
</dbReference>
<reference evidence="9" key="1">
    <citation type="journal article" date="2023" name="PhytoFront">
        <title>Draft Genome Resources of Seven Strains of Tilletia horrida, Causal Agent of Kernel Smut of Rice.</title>
        <authorList>
            <person name="Khanal S."/>
            <person name="Antony Babu S."/>
            <person name="Zhou X.G."/>
        </authorList>
    </citation>
    <scope>NUCLEOTIDE SEQUENCE</scope>
    <source>
        <strain evidence="9">TX6</strain>
    </source>
</reference>
<dbReference type="EMBL" id="JAPDMZ010000287">
    <property type="protein sequence ID" value="KAK0544364.1"/>
    <property type="molecule type" value="Genomic_DNA"/>
</dbReference>
<comment type="pathway">
    <text evidence="1">Protein modification; peptidyl-diphthamide biosynthesis.</text>
</comment>
<dbReference type="InterPro" id="IPR052415">
    <property type="entry name" value="Diphthine_MTase"/>
</dbReference>
<feature type="compositionally biased region" description="Polar residues" evidence="8">
    <location>
        <begin position="236"/>
        <end position="248"/>
    </location>
</feature>
<feature type="region of interest" description="Disordered" evidence="8">
    <location>
        <begin position="44"/>
        <end position="72"/>
    </location>
</feature>
<name>A0AAN6GKI3_9BASI</name>